<evidence type="ECO:0000313" key="3">
    <source>
        <dbReference type="Proteomes" id="UP000818029"/>
    </source>
</evidence>
<dbReference type="InterPro" id="IPR018082">
    <property type="entry name" value="AmbAllergen"/>
</dbReference>
<dbReference type="GeneID" id="107939971"/>
<dbReference type="InterPro" id="IPR011050">
    <property type="entry name" value="Pectin_lyase_fold/virulence"/>
</dbReference>
<dbReference type="RefSeq" id="XP_040948642.1">
    <property type="nucleotide sequence ID" value="XM_041092708.1"/>
</dbReference>
<dbReference type="Proteomes" id="UP000818029">
    <property type="component" value="Chromosome D05"/>
</dbReference>
<reference evidence="4" key="2">
    <citation type="submission" date="2025-08" db="UniProtKB">
        <authorList>
            <consortium name="RefSeq"/>
        </authorList>
    </citation>
    <scope>IDENTIFICATION</scope>
</reference>
<keyword evidence="2" id="KW-0732">Signal</keyword>
<dbReference type="PRINTS" id="PR00807">
    <property type="entry name" value="AMBALLERGEN"/>
</dbReference>
<evidence type="ECO:0000256" key="2">
    <source>
        <dbReference type="ARBA" id="ARBA00022729"/>
    </source>
</evidence>
<proteinExistence type="inferred from homology"/>
<gene>
    <name evidence="4" type="primary">LOC107939971</name>
</gene>
<dbReference type="GO" id="GO:0016829">
    <property type="term" value="F:lyase activity"/>
    <property type="evidence" value="ECO:0007669"/>
    <property type="project" value="UniProtKB-KW"/>
</dbReference>
<name>A0ABM3A191_GOSHI</name>
<dbReference type="PANTHER" id="PTHR31683:SF208">
    <property type="entry name" value="PECTATE LYASE"/>
    <property type="match status" value="1"/>
</dbReference>
<organism evidence="3 4">
    <name type="scientific">Gossypium hirsutum</name>
    <name type="common">Upland cotton</name>
    <name type="synonym">Gossypium mexicanum</name>
    <dbReference type="NCBI Taxonomy" id="3635"/>
    <lineage>
        <taxon>Eukaryota</taxon>
        <taxon>Viridiplantae</taxon>
        <taxon>Streptophyta</taxon>
        <taxon>Embryophyta</taxon>
        <taxon>Tracheophyta</taxon>
        <taxon>Spermatophyta</taxon>
        <taxon>Magnoliopsida</taxon>
        <taxon>eudicotyledons</taxon>
        <taxon>Gunneridae</taxon>
        <taxon>Pentapetalae</taxon>
        <taxon>rosids</taxon>
        <taxon>malvids</taxon>
        <taxon>Malvales</taxon>
        <taxon>Malvaceae</taxon>
        <taxon>Malvoideae</taxon>
        <taxon>Gossypium</taxon>
    </lineage>
</organism>
<keyword evidence="3" id="KW-1185">Reference proteome</keyword>
<dbReference type="InterPro" id="IPR045032">
    <property type="entry name" value="PEL"/>
</dbReference>
<dbReference type="InterPro" id="IPR012334">
    <property type="entry name" value="Pectin_lyas_fold"/>
</dbReference>
<accession>A0ABM3A191</accession>
<dbReference type="PANTHER" id="PTHR31683">
    <property type="entry name" value="PECTATE LYASE 18-RELATED"/>
    <property type="match status" value="1"/>
</dbReference>
<evidence type="ECO:0000256" key="1">
    <source>
        <dbReference type="ARBA" id="ARBA00010980"/>
    </source>
</evidence>
<sequence length="170" mass="18876">MITSLGPCSSFLSPKVCWQNKKKGPYEVTNPVDSYWRCDSDWEKNRKNLVNCAPGFARGTTGEKGGEFYVATDPIDNDADCKPGTLRHAVTQTGPLWITFKKYMTIKLEQELIVTSDKSVDVRGTNMEICNAASITVQFVKNVIIHGLYIHQIIPAKGGKIKDGEKHLGL</sequence>
<dbReference type="SUPFAM" id="SSF51126">
    <property type="entry name" value="Pectin lyase-like"/>
    <property type="match status" value="1"/>
</dbReference>
<comment type="similarity">
    <text evidence="1">Belongs to the polysaccharide lyase 1 family.</text>
</comment>
<protein>
    <submittedName>
        <fullName evidence="4">Probable pectate lyase P59</fullName>
    </submittedName>
</protein>
<reference evidence="3" key="1">
    <citation type="journal article" date="2020" name="Nat. Genet.">
        <title>Genomic diversifications of five Gossypium allopolyploid species and their impact on cotton improvement.</title>
        <authorList>
            <person name="Chen Z.J."/>
            <person name="Sreedasyam A."/>
            <person name="Ando A."/>
            <person name="Song Q."/>
            <person name="De Santiago L.M."/>
            <person name="Hulse-Kemp A.M."/>
            <person name="Ding M."/>
            <person name="Ye W."/>
            <person name="Kirkbride R.C."/>
            <person name="Jenkins J."/>
            <person name="Plott C."/>
            <person name="Lovell J."/>
            <person name="Lin Y.M."/>
            <person name="Vaughn R."/>
            <person name="Liu B."/>
            <person name="Simpson S."/>
            <person name="Scheffler B.E."/>
            <person name="Wen L."/>
            <person name="Saski C.A."/>
            <person name="Grover C.E."/>
            <person name="Hu G."/>
            <person name="Conover J.L."/>
            <person name="Carlson J.W."/>
            <person name="Shu S."/>
            <person name="Boston L.B."/>
            <person name="Williams M."/>
            <person name="Peterson D.G."/>
            <person name="McGee K."/>
            <person name="Jones D.C."/>
            <person name="Wendel J.F."/>
            <person name="Stelly D.M."/>
            <person name="Grimwood J."/>
            <person name="Schmutz J."/>
        </authorList>
    </citation>
    <scope>NUCLEOTIDE SEQUENCE [LARGE SCALE GENOMIC DNA]</scope>
    <source>
        <strain evidence="3">cv. TM-1</strain>
    </source>
</reference>
<keyword evidence="4" id="KW-0456">Lyase</keyword>
<dbReference type="Gene3D" id="2.160.20.10">
    <property type="entry name" value="Single-stranded right-handed beta-helix, Pectin lyase-like"/>
    <property type="match status" value="1"/>
</dbReference>
<evidence type="ECO:0000313" key="4">
    <source>
        <dbReference type="RefSeq" id="XP_040948642.1"/>
    </source>
</evidence>